<comment type="caution">
    <text evidence="2">The sequence shown here is derived from an EMBL/GenBank/DDBJ whole genome shotgun (WGS) entry which is preliminary data.</text>
</comment>
<dbReference type="Proteomes" id="UP000012101">
    <property type="component" value="Unassembled WGS sequence"/>
</dbReference>
<proteinExistence type="predicted"/>
<evidence type="ECO:0000313" key="3">
    <source>
        <dbReference type="Proteomes" id="UP000012101"/>
    </source>
</evidence>
<dbReference type="EMBL" id="AFJM02000009">
    <property type="protein sequence ID" value="EMM74591.1"/>
    <property type="molecule type" value="Genomic_DNA"/>
</dbReference>
<accession>M6G6N0</accession>
<feature type="transmembrane region" description="Helical" evidence="1">
    <location>
        <begin position="15"/>
        <end position="37"/>
    </location>
</feature>
<keyword evidence="1" id="KW-1133">Transmembrane helix</keyword>
<protein>
    <submittedName>
        <fullName evidence="2">Uncharacterized protein</fullName>
    </submittedName>
</protein>
<sequence>MGETGFVSNNVFLNYYSFGSLLLFLTSMLVSGVFLFIDRKVSSTKHLAIGIFFSEYSNLVMLSLRFFIILLRHIIAGSR</sequence>
<organism evidence="2 3">
    <name type="scientific">Leptospira weilii str. 2006001855</name>
    <dbReference type="NCBI Taxonomy" id="996804"/>
    <lineage>
        <taxon>Bacteria</taxon>
        <taxon>Pseudomonadati</taxon>
        <taxon>Spirochaetota</taxon>
        <taxon>Spirochaetia</taxon>
        <taxon>Leptospirales</taxon>
        <taxon>Leptospiraceae</taxon>
        <taxon>Leptospira</taxon>
    </lineage>
</organism>
<evidence type="ECO:0000256" key="1">
    <source>
        <dbReference type="SAM" id="Phobius"/>
    </source>
</evidence>
<evidence type="ECO:0000313" key="2">
    <source>
        <dbReference type="EMBL" id="EMM74591.1"/>
    </source>
</evidence>
<feature type="transmembrane region" description="Helical" evidence="1">
    <location>
        <begin position="49"/>
        <end position="75"/>
    </location>
</feature>
<reference evidence="2 3" key="1">
    <citation type="submission" date="2013-01" db="EMBL/GenBank/DDBJ databases">
        <authorList>
            <person name="Harkins D.M."/>
            <person name="Durkin A.S."/>
            <person name="Brinkac L.M."/>
            <person name="Haft D.H."/>
            <person name="Selengut J.D."/>
            <person name="Sanka R."/>
            <person name="DePew J."/>
            <person name="Purushe J."/>
            <person name="Hospenthal D.R."/>
            <person name="Murray C.K."/>
            <person name="Pimentel G."/>
            <person name="Wasfy M."/>
            <person name="Vinetz J.M."/>
            <person name="Sutton G.G."/>
            <person name="Nierman W.C."/>
            <person name="Fouts D.E."/>
        </authorList>
    </citation>
    <scope>NUCLEOTIDE SEQUENCE [LARGE SCALE GENOMIC DNA]</scope>
    <source>
        <strain evidence="2 3">2006001855</strain>
    </source>
</reference>
<dbReference type="AlphaFoldDB" id="M6G6N0"/>
<name>M6G6N0_9LEPT</name>
<keyword evidence="1" id="KW-0472">Membrane</keyword>
<keyword evidence="1" id="KW-0812">Transmembrane</keyword>
<gene>
    <name evidence="2" type="ORF">LEP1GSC038_4510</name>
</gene>